<proteinExistence type="predicted"/>
<dbReference type="AlphaFoldDB" id="A0A6J5VH92"/>
<dbReference type="Proteomes" id="UP000507222">
    <property type="component" value="Unassembled WGS sequence"/>
</dbReference>
<reference evidence="1 2" key="1">
    <citation type="submission" date="2020-05" db="EMBL/GenBank/DDBJ databases">
        <authorList>
            <person name="Campoy J."/>
            <person name="Schneeberger K."/>
            <person name="Spophaly S."/>
        </authorList>
    </citation>
    <scope>NUCLEOTIDE SEQUENCE [LARGE SCALE GENOMIC DNA]</scope>
    <source>
        <strain evidence="1">PruArmRojPasFocal</strain>
    </source>
</reference>
<name>A0A6J5VH92_PRUAR</name>
<sequence>MERVFQSLTSNLSQSGRHTGWFSNDVVKRIEYLIFQGCRFNLPAIGSRSNAHSSSSISFGVEQLSDTMRHGLSISEYNNVHKFNKGPSISLGFEDLFKTQML</sequence>
<evidence type="ECO:0000313" key="1">
    <source>
        <dbReference type="EMBL" id="CAB4288370.1"/>
    </source>
</evidence>
<gene>
    <name evidence="1" type="ORF">CURHAP_LOCUS46543</name>
</gene>
<protein>
    <submittedName>
        <fullName evidence="1">Uncharacterized protein</fullName>
    </submittedName>
</protein>
<organism evidence="1 2">
    <name type="scientific">Prunus armeniaca</name>
    <name type="common">Apricot</name>
    <name type="synonym">Armeniaca vulgaris</name>
    <dbReference type="NCBI Taxonomy" id="36596"/>
    <lineage>
        <taxon>Eukaryota</taxon>
        <taxon>Viridiplantae</taxon>
        <taxon>Streptophyta</taxon>
        <taxon>Embryophyta</taxon>
        <taxon>Tracheophyta</taxon>
        <taxon>Spermatophyta</taxon>
        <taxon>Magnoliopsida</taxon>
        <taxon>eudicotyledons</taxon>
        <taxon>Gunneridae</taxon>
        <taxon>Pentapetalae</taxon>
        <taxon>rosids</taxon>
        <taxon>fabids</taxon>
        <taxon>Rosales</taxon>
        <taxon>Rosaceae</taxon>
        <taxon>Amygdaloideae</taxon>
        <taxon>Amygdaleae</taxon>
        <taxon>Prunus</taxon>
    </lineage>
</organism>
<dbReference type="EMBL" id="CAEKDK010000007">
    <property type="protein sequence ID" value="CAB4288370.1"/>
    <property type="molecule type" value="Genomic_DNA"/>
</dbReference>
<evidence type="ECO:0000313" key="2">
    <source>
        <dbReference type="Proteomes" id="UP000507222"/>
    </source>
</evidence>
<accession>A0A6J5VH92</accession>